<evidence type="ECO:0000259" key="10">
    <source>
        <dbReference type="PROSITE" id="PS51910"/>
    </source>
</evidence>
<dbReference type="PROSITE" id="PS51910">
    <property type="entry name" value="GH18_2"/>
    <property type="match status" value="1"/>
</dbReference>
<feature type="domain" description="GH18" evidence="10">
    <location>
        <begin position="363"/>
        <end position="715"/>
    </location>
</feature>
<keyword evidence="12" id="KW-1185">Reference proteome</keyword>
<evidence type="ECO:0000256" key="1">
    <source>
        <dbReference type="ARBA" id="ARBA00000822"/>
    </source>
</evidence>
<dbReference type="Gene3D" id="3.10.50.10">
    <property type="match status" value="1"/>
</dbReference>
<keyword evidence="3 8" id="KW-0378">Hydrolase</keyword>
<dbReference type="SUPFAM" id="SSF57016">
    <property type="entry name" value="Plant lectins/antimicrobial peptides"/>
    <property type="match status" value="1"/>
</dbReference>
<feature type="domain" description="LysM" evidence="9">
    <location>
        <begin position="157"/>
        <end position="202"/>
    </location>
</feature>
<evidence type="ECO:0000256" key="6">
    <source>
        <dbReference type="ARBA" id="ARBA00023295"/>
    </source>
</evidence>
<sequence>TVDLQLLSSGAGGGAPSADISRAARALQQQLAAGKTISVAYSNGAAVGVYSGARIDTNSTSALLQRLIDTAATANTTILQLCGGGRNARSALGVIASSNGLAAVQGALAAWNNATCATLAGASSSTISTTVYQSPLAPTAAVPTPVALAPRASATCRAIQVVSGDSCATLATECSITPAQFTSFNPSPTECSALKVGEWVCCSAGALPDLTPKPSANGTCFTYLIAAGDSCASIAAAHSLTVDAIGGFNTDTWGWVGCGDLLADTNICLSTGKPPMPAPMSNAVCGPQVPGSTPSSALALADYNQCVLQACCDIWGQCGTTSDFCTPSNSSTRARGTAAPGRNGCISNCGTEIISDAHAPAAFMNIAYFEAFNWQRPCLNMEVTQISSAYTHIHFGFANLTTGFEIDIGDQQIQFQLFTGMLGVKRILSIGGWAFSTDPSTYNIFREGVTAANRDALVSNIVNFVNQYGLDGVDIDWEYPGEPDIPGIPAGSVDDGTNYVLFLRELRTLLPSSATLSITAPSSYFYLKQFQIQATADFVDYIVFMTYDLHGQWDYNSTSTNPGCPTGNCLRSHVNLTETMEALSMITKAGVPSHQIAVGVASYGRSFQMVNPSCTGPECFFTGPLSGAQPGPCTATPGYIANAELNLIIANKSIASTSFTDTASDSNVLVWGDNWAAYMTDANKAARTLKYQGLNFAGTADWAVDVQAFEPGSAP</sequence>
<dbReference type="InterPro" id="IPR029070">
    <property type="entry name" value="Chitinase_insertion_sf"/>
</dbReference>
<dbReference type="EMBL" id="JARJCW010000139">
    <property type="protein sequence ID" value="KAJ7191007.1"/>
    <property type="molecule type" value="Genomic_DNA"/>
</dbReference>
<keyword evidence="6 8" id="KW-0326">Glycosidase</keyword>
<dbReference type="SUPFAM" id="SSF54556">
    <property type="entry name" value="Chitinase insertion domain"/>
    <property type="match status" value="1"/>
</dbReference>
<comment type="caution">
    <text evidence="11">The sequence shown here is derived from an EMBL/GenBank/DDBJ whole genome shotgun (WGS) entry which is preliminary data.</text>
</comment>
<dbReference type="AlphaFoldDB" id="A0AAD6XYN5"/>
<accession>A0AAD6XYN5</accession>
<evidence type="ECO:0000256" key="7">
    <source>
        <dbReference type="ARBA" id="ARBA00023326"/>
    </source>
</evidence>
<dbReference type="Pfam" id="PF00704">
    <property type="entry name" value="Glyco_hydro_18"/>
    <property type="match status" value="1"/>
</dbReference>
<dbReference type="Gene3D" id="3.20.20.80">
    <property type="entry name" value="Glycosidases"/>
    <property type="match status" value="1"/>
</dbReference>
<keyword evidence="7" id="KW-0624">Polysaccharide degradation</keyword>
<dbReference type="GO" id="GO:0008843">
    <property type="term" value="F:endochitinase activity"/>
    <property type="evidence" value="ECO:0007669"/>
    <property type="project" value="UniProtKB-EC"/>
</dbReference>
<evidence type="ECO:0000256" key="2">
    <source>
        <dbReference type="ARBA" id="ARBA00022669"/>
    </source>
</evidence>
<feature type="non-terminal residue" evidence="11">
    <location>
        <position position="715"/>
    </location>
</feature>
<dbReference type="InterPro" id="IPR001579">
    <property type="entry name" value="Glyco_hydro_18_chit_AS"/>
</dbReference>
<dbReference type="InterPro" id="IPR011583">
    <property type="entry name" value="Chitinase_II/V-like_cat"/>
</dbReference>
<reference evidence="11" key="1">
    <citation type="submission" date="2023-03" db="EMBL/GenBank/DDBJ databases">
        <title>Massive genome expansion in bonnet fungi (Mycena s.s.) driven by repeated elements and novel gene families across ecological guilds.</title>
        <authorList>
            <consortium name="Lawrence Berkeley National Laboratory"/>
            <person name="Harder C.B."/>
            <person name="Miyauchi S."/>
            <person name="Viragh M."/>
            <person name="Kuo A."/>
            <person name="Thoen E."/>
            <person name="Andreopoulos B."/>
            <person name="Lu D."/>
            <person name="Skrede I."/>
            <person name="Drula E."/>
            <person name="Henrissat B."/>
            <person name="Morin E."/>
            <person name="Kohler A."/>
            <person name="Barry K."/>
            <person name="LaButti K."/>
            <person name="Morin E."/>
            <person name="Salamov A."/>
            <person name="Lipzen A."/>
            <person name="Mereny Z."/>
            <person name="Hegedus B."/>
            <person name="Baldrian P."/>
            <person name="Stursova M."/>
            <person name="Weitz H."/>
            <person name="Taylor A."/>
            <person name="Grigoriev I.V."/>
            <person name="Nagy L.G."/>
            <person name="Martin F."/>
            <person name="Kauserud H."/>
        </authorList>
    </citation>
    <scope>NUCLEOTIDE SEQUENCE</scope>
    <source>
        <strain evidence="11">9144</strain>
    </source>
</reference>
<dbReference type="SUPFAM" id="SSF51445">
    <property type="entry name" value="(Trans)glycosidases"/>
    <property type="match status" value="1"/>
</dbReference>
<keyword evidence="5" id="KW-0119">Carbohydrate metabolism</keyword>
<comment type="catalytic activity">
    <reaction evidence="1">
        <text>Random endo-hydrolysis of N-acetyl-beta-D-glucosaminide (1-&gt;4)-beta-linkages in chitin and chitodextrins.</text>
        <dbReference type="EC" id="3.2.1.14"/>
    </reaction>
</comment>
<dbReference type="InterPro" id="IPR053214">
    <property type="entry name" value="LysM12-like"/>
</dbReference>
<evidence type="ECO:0000256" key="8">
    <source>
        <dbReference type="RuleBase" id="RU000489"/>
    </source>
</evidence>
<dbReference type="PROSITE" id="PS51782">
    <property type="entry name" value="LYSM"/>
    <property type="match status" value="2"/>
</dbReference>
<evidence type="ECO:0000313" key="11">
    <source>
        <dbReference type="EMBL" id="KAJ7191007.1"/>
    </source>
</evidence>
<proteinExistence type="predicted"/>
<evidence type="ECO:0000256" key="4">
    <source>
        <dbReference type="ARBA" id="ARBA00023024"/>
    </source>
</evidence>
<feature type="non-terminal residue" evidence="11">
    <location>
        <position position="1"/>
    </location>
</feature>
<dbReference type="PANTHER" id="PTHR47700">
    <property type="entry name" value="V CHITINASE, PUTATIVE (AFU_ORTHOLOGUE AFUA_6G13720)-RELATED"/>
    <property type="match status" value="1"/>
</dbReference>
<evidence type="ECO:0000256" key="5">
    <source>
        <dbReference type="ARBA" id="ARBA00023277"/>
    </source>
</evidence>
<dbReference type="PANTHER" id="PTHR47700:SF2">
    <property type="entry name" value="CHITINASE"/>
    <property type="match status" value="1"/>
</dbReference>
<feature type="domain" description="LysM" evidence="9">
    <location>
        <begin position="221"/>
        <end position="269"/>
    </location>
</feature>
<keyword evidence="4" id="KW-0146">Chitin degradation</keyword>
<dbReference type="PROSITE" id="PS01095">
    <property type="entry name" value="GH18_1"/>
    <property type="match status" value="1"/>
</dbReference>
<dbReference type="CDD" id="cd00118">
    <property type="entry name" value="LysM"/>
    <property type="match status" value="1"/>
</dbReference>
<keyword evidence="2" id="KW-0147">Chitin-binding</keyword>
<organism evidence="11 12">
    <name type="scientific">Mycena pura</name>
    <dbReference type="NCBI Taxonomy" id="153505"/>
    <lineage>
        <taxon>Eukaryota</taxon>
        <taxon>Fungi</taxon>
        <taxon>Dikarya</taxon>
        <taxon>Basidiomycota</taxon>
        <taxon>Agaricomycotina</taxon>
        <taxon>Agaricomycetes</taxon>
        <taxon>Agaricomycetidae</taxon>
        <taxon>Agaricales</taxon>
        <taxon>Marasmiineae</taxon>
        <taxon>Mycenaceae</taxon>
        <taxon>Mycena</taxon>
    </lineage>
</organism>
<gene>
    <name evidence="11" type="ORF">GGX14DRAFT_324867</name>
</gene>
<dbReference type="GO" id="GO:0006032">
    <property type="term" value="P:chitin catabolic process"/>
    <property type="evidence" value="ECO:0007669"/>
    <property type="project" value="UniProtKB-KW"/>
</dbReference>
<dbReference type="InterPro" id="IPR036861">
    <property type="entry name" value="Endochitinase-like_sf"/>
</dbReference>
<dbReference type="CDD" id="cd02878">
    <property type="entry name" value="GH18_zymocin_alpha"/>
    <property type="match status" value="1"/>
</dbReference>
<dbReference type="GO" id="GO:0000272">
    <property type="term" value="P:polysaccharide catabolic process"/>
    <property type="evidence" value="ECO:0007669"/>
    <property type="project" value="UniProtKB-KW"/>
</dbReference>
<evidence type="ECO:0000313" key="12">
    <source>
        <dbReference type="Proteomes" id="UP001219525"/>
    </source>
</evidence>
<dbReference type="GO" id="GO:0008061">
    <property type="term" value="F:chitin binding"/>
    <property type="evidence" value="ECO:0007669"/>
    <property type="project" value="UniProtKB-KW"/>
</dbReference>
<dbReference type="InterPro" id="IPR018392">
    <property type="entry name" value="LysM"/>
</dbReference>
<dbReference type="SMART" id="SM00257">
    <property type="entry name" value="LysM"/>
    <property type="match status" value="2"/>
</dbReference>
<dbReference type="Pfam" id="PF01476">
    <property type="entry name" value="LysM"/>
    <property type="match status" value="2"/>
</dbReference>
<evidence type="ECO:0000256" key="3">
    <source>
        <dbReference type="ARBA" id="ARBA00022801"/>
    </source>
</evidence>
<dbReference type="SMART" id="SM00636">
    <property type="entry name" value="Glyco_18"/>
    <property type="match status" value="1"/>
</dbReference>
<dbReference type="Proteomes" id="UP001219525">
    <property type="component" value="Unassembled WGS sequence"/>
</dbReference>
<dbReference type="InterPro" id="IPR001223">
    <property type="entry name" value="Glyco_hydro18_cat"/>
</dbReference>
<name>A0AAD6XYN5_9AGAR</name>
<dbReference type="InterPro" id="IPR036779">
    <property type="entry name" value="LysM_dom_sf"/>
</dbReference>
<dbReference type="Gene3D" id="3.10.350.10">
    <property type="entry name" value="LysM domain"/>
    <property type="match status" value="2"/>
</dbReference>
<evidence type="ECO:0000259" key="9">
    <source>
        <dbReference type="PROSITE" id="PS51782"/>
    </source>
</evidence>
<dbReference type="InterPro" id="IPR017853">
    <property type="entry name" value="GH"/>
</dbReference>
<protein>
    <submittedName>
        <fullName evidence="11">Glycoside hydrolase superfamily</fullName>
    </submittedName>
</protein>